<reference evidence="10 11" key="1">
    <citation type="submission" date="2020-08" db="EMBL/GenBank/DDBJ databases">
        <title>Sequencing the genomes of 1000 actinobacteria strains.</title>
        <authorList>
            <person name="Klenk H.-P."/>
        </authorList>
    </citation>
    <scope>NUCLEOTIDE SEQUENCE [LARGE SCALE GENOMIC DNA]</scope>
    <source>
        <strain evidence="10 11">DSM 11053</strain>
    </source>
</reference>
<dbReference type="InterPro" id="IPR046357">
    <property type="entry name" value="PPIase_dom_sf"/>
</dbReference>
<sequence length="347" mass="34887">MRNRRVPLTRALVGVGLSAVLLGLGACGSGDDPAASASPSPSAAASDTASASPSASASASPSAAPVTASKNFDAVKVEGAYGKSPTVTIKSPWAIDQTRAEVLQPNTKGAVVQPGSTVEVNYYGVNGRTGKKFDDSFSRGQSIAFPLDQVVPGFSKGLQGQHQGSRVVIAMPGSDGYDSSGGSPQAGINVGDTLVFVVDIVAVPLTGPVGTAVTPKAGLPTVAETDGKPVVTVPKTDPPTSVVVQPLIEGKGKAVGAADSVTINYQWVDWSTGEVLEQTYGAKPATAALASLVPGLQKGLVGQKVGSRVLVVVPPAEGYPQGNATPKVNPGDTLVFVVDVLFTSSAS</sequence>
<evidence type="ECO:0000256" key="2">
    <source>
        <dbReference type="ARBA" id="ARBA00006577"/>
    </source>
</evidence>
<keyword evidence="8" id="KW-0732">Signal</keyword>
<feature type="signal peptide" evidence="8">
    <location>
        <begin position="1"/>
        <end position="26"/>
    </location>
</feature>
<evidence type="ECO:0000256" key="8">
    <source>
        <dbReference type="SAM" id="SignalP"/>
    </source>
</evidence>
<organism evidence="10 11">
    <name type="scientific">Microlunatus antarcticus</name>
    <dbReference type="NCBI Taxonomy" id="53388"/>
    <lineage>
        <taxon>Bacteria</taxon>
        <taxon>Bacillati</taxon>
        <taxon>Actinomycetota</taxon>
        <taxon>Actinomycetes</taxon>
        <taxon>Propionibacteriales</taxon>
        <taxon>Propionibacteriaceae</taxon>
        <taxon>Microlunatus</taxon>
    </lineage>
</organism>
<dbReference type="PANTHER" id="PTHR43811">
    <property type="entry name" value="FKBP-TYPE PEPTIDYL-PROLYL CIS-TRANS ISOMERASE FKPA"/>
    <property type="match status" value="1"/>
</dbReference>
<dbReference type="PROSITE" id="PS51257">
    <property type="entry name" value="PROKAR_LIPOPROTEIN"/>
    <property type="match status" value="1"/>
</dbReference>
<dbReference type="Gene3D" id="3.10.50.40">
    <property type="match status" value="2"/>
</dbReference>
<dbReference type="AlphaFoldDB" id="A0A7W5JTZ6"/>
<evidence type="ECO:0000256" key="7">
    <source>
        <dbReference type="SAM" id="MobiDB-lite"/>
    </source>
</evidence>
<evidence type="ECO:0000256" key="5">
    <source>
        <dbReference type="ARBA" id="ARBA00023235"/>
    </source>
</evidence>
<protein>
    <recommendedName>
        <fullName evidence="3 6">peptidylprolyl isomerase</fullName>
        <ecNumber evidence="3 6">5.2.1.8</ecNumber>
    </recommendedName>
</protein>
<dbReference type="Proteomes" id="UP000565572">
    <property type="component" value="Unassembled WGS sequence"/>
</dbReference>
<dbReference type="SUPFAM" id="SSF54534">
    <property type="entry name" value="FKBP-like"/>
    <property type="match status" value="2"/>
</dbReference>
<proteinExistence type="inferred from homology"/>
<gene>
    <name evidence="10" type="ORF">FHX39_001236</name>
</gene>
<evidence type="ECO:0000313" key="10">
    <source>
        <dbReference type="EMBL" id="MBB3326292.1"/>
    </source>
</evidence>
<evidence type="ECO:0000259" key="9">
    <source>
        <dbReference type="PROSITE" id="PS50059"/>
    </source>
</evidence>
<dbReference type="EMBL" id="JACHZG010000001">
    <property type="protein sequence ID" value="MBB3326292.1"/>
    <property type="molecule type" value="Genomic_DNA"/>
</dbReference>
<comment type="catalytic activity">
    <reaction evidence="1 6">
        <text>[protein]-peptidylproline (omega=180) = [protein]-peptidylproline (omega=0)</text>
        <dbReference type="Rhea" id="RHEA:16237"/>
        <dbReference type="Rhea" id="RHEA-COMP:10747"/>
        <dbReference type="Rhea" id="RHEA-COMP:10748"/>
        <dbReference type="ChEBI" id="CHEBI:83833"/>
        <dbReference type="ChEBI" id="CHEBI:83834"/>
        <dbReference type="EC" id="5.2.1.8"/>
    </reaction>
</comment>
<comment type="caution">
    <text evidence="10">The sequence shown here is derived from an EMBL/GenBank/DDBJ whole genome shotgun (WGS) entry which is preliminary data.</text>
</comment>
<dbReference type="InterPro" id="IPR001179">
    <property type="entry name" value="PPIase_FKBP_dom"/>
</dbReference>
<evidence type="ECO:0000256" key="3">
    <source>
        <dbReference type="ARBA" id="ARBA00013194"/>
    </source>
</evidence>
<feature type="domain" description="PPIase FKBP-type" evidence="9">
    <location>
        <begin position="258"/>
        <end position="344"/>
    </location>
</feature>
<dbReference type="EC" id="5.2.1.8" evidence="3 6"/>
<dbReference type="GO" id="GO:0003755">
    <property type="term" value="F:peptidyl-prolyl cis-trans isomerase activity"/>
    <property type="evidence" value="ECO:0007669"/>
    <property type="project" value="UniProtKB-KW"/>
</dbReference>
<evidence type="ECO:0000256" key="1">
    <source>
        <dbReference type="ARBA" id="ARBA00000971"/>
    </source>
</evidence>
<evidence type="ECO:0000256" key="4">
    <source>
        <dbReference type="ARBA" id="ARBA00023110"/>
    </source>
</evidence>
<name>A0A7W5JTZ6_9ACTN</name>
<feature type="region of interest" description="Disordered" evidence="7">
    <location>
        <begin position="30"/>
        <end position="64"/>
    </location>
</feature>
<feature type="domain" description="PPIase FKBP-type" evidence="9">
    <location>
        <begin position="115"/>
        <end position="204"/>
    </location>
</feature>
<dbReference type="Pfam" id="PF00254">
    <property type="entry name" value="FKBP_C"/>
    <property type="match status" value="2"/>
</dbReference>
<keyword evidence="5 6" id="KW-0413">Isomerase</keyword>
<comment type="similarity">
    <text evidence="2">Belongs to the FKBP-type PPIase family.</text>
</comment>
<dbReference type="PANTHER" id="PTHR43811:SF19">
    <property type="entry name" value="39 KDA FK506-BINDING NUCLEAR PROTEIN"/>
    <property type="match status" value="1"/>
</dbReference>
<evidence type="ECO:0000256" key="6">
    <source>
        <dbReference type="PROSITE-ProRule" id="PRU00277"/>
    </source>
</evidence>
<evidence type="ECO:0000313" key="11">
    <source>
        <dbReference type="Proteomes" id="UP000565572"/>
    </source>
</evidence>
<accession>A0A7W5JTZ6</accession>
<dbReference type="PROSITE" id="PS50059">
    <property type="entry name" value="FKBP_PPIASE"/>
    <property type="match status" value="2"/>
</dbReference>
<keyword evidence="11" id="KW-1185">Reference proteome</keyword>
<dbReference type="RefSeq" id="WP_332836695.1">
    <property type="nucleotide sequence ID" value="NZ_JACHZG010000001.1"/>
</dbReference>
<keyword evidence="4 6" id="KW-0697">Rotamase</keyword>
<feature type="chain" id="PRO_5039082962" description="peptidylprolyl isomerase" evidence="8">
    <location>
        <begin position="27"/>
        <end position="347"/>
    </location>
</feature>